<name>A0ABV6JNL5_9PROT</name>
<comment type="caution">
    <text evidence="3">The sequence shown here is derived from an EMBL/GenBank/DDBJ whole genome shotgun (WGS) entry which is preliminary data.</text>
</comment>
<organism evidence="3 4">
    <name type="scientific">Roseomonas elaeocarpi</name>
    <dbReference type="NCBI Taxonomy" id="907779"/>
    <lineage>
        <taxon>Bacteria</taxon>
        <taxon>Pseudomonadati</taxon>
        <taxon>Pseudomonadota</taxon>
        <taxon>Alphaproteobacteria</taxon>
        <taxon>Acetobacterales</taxon>
        <taxon>Roseomonadaceae</taxon>
        <taxon>Roseomonas</taxon>
    </lineage>
</organism>
<dbReference type="InterPro" id="IPR049804">
    <property type="entry name" value="Choice_anch_L"/>
</dbReference>
<reference evidence="3 4" key="1">
    <citation type="submission" date="2024-09" db="EMBL/GenBank/DDBJ databases">
        <authorList>
            <person name="Sun Q."/>
            <person name="Mori K."/>
        </authorList>
    </citation>
    <scope>NUCLEOTIDE SEQUENCE [LARGE SCALE GENOMIC DNA]</scope>
    <source>
        <strain evidence="3 4">TBRC 5777</strain>
    </source>
</reference>
<evidence type="ECO:0000313" key="4">
    <source>
        <dbReference type="Proteomes" id="UP001589865"/>
    </source>
</evidence>
<dbReference type="Pfam" id="PF07589">
    <property type="entry name" value="PEP-CTERM"/>
    <property type="match status" value="1"/>
</dbReference>
<dbReference type="RefSeq" id="WP_377042999.1">
    <property type="nucleotide sequence ID" value="NZ_JBHLUN010000002.1"/>
</dbReference>
<gene>
    <name evidence="3" type="ORF">ACFFGY_03525</name>
</gene>
<sequence>MLPRISLVASVLLGGFAIASAAQAAPITVTTTNNATTLAQTLVGSGITISNATYTGNSASAGTFTGGSSASLPINQGILLTSGLAASAGTSYTGDGPSTDVGGAGSALIPNSHDATTLTFDFTSSSTTASFSYFFASTEYQGYVNSSYNDLFAFLFNGENIAKVPGTDLDVAVNNVNNGGPTAPGTNPSNPQYFVSNATGQNPNVPYGGYTTLFTASISGLTPGAVNSLTLVIADVTDSVLDSAVFLQAGSFTDQPAPTPVPEPASAALFGAGLLGLAMVRRRAGMQR</sequence>
<proteinExistence type="predicted"/>
<keyword evidence="1" id="KW-0732">Signal</keyword>
<dbReference type="InterPro" id="IPR013424">
    <property type="entry name" value="Ice-binding_C"/>
</dbReference>
<protein>
    <submittedName>
        <fullName evidence="3">Choice-of-anchor L domain-containing protein</fullName>
    </submittedName>
</protein>
<feature type="domain" description="Ice-binding protein C-terminal" evidence="2">
    <location>
        <begin position="260"/>
        <end position="283"/>
    </location>
</feature>
<keyword evidence="4" id="KW-1185">Reference proteome</keyword>
<dbReference type="Proteomes" id="UP001589865">
    <property type="component" value="Unassembled WGS sequence"/>
</dbReference>
<accession>A0ABV6JNL5</accession>
<evidence type="ECO:0000256" key="1">
    <source>
        <dbReference type="SAM" id="SignalP"/>
    </source>
</evidence>
<dbReference type="EMBL" id="JBHLUN010000002">
    <property type="protein sequence ID" value="MFC0407304.1"/>
    <property type="molecule type" value="Genomic_DNA"/>
</dbReference>
<feature type="chain" id="PRO_5045336824" evidence="1">
    <location>
        <begin position="25"/>
        <end position="288"/>
    </location>
</feature>
<dbReference type="NCBIfam" id="TIGR02595">
    <property type="entry name" value="PEP_CTERM"/>
    <property type="match status" value="1"/>
</dbReference>
<feature type="signal peptide" evidence="1">
    <location>
        <begin position="1"/>
        <end position="24"/>
    </location>
</feature>
<evidence type="ECO:0000313" key="3">
    <source>
        <dbReference type="EMBL" id="MFC0407304.1"/>
    </source>
</evidence>
<evidence type="ECO:0000259" key="2">
    <source>
        <dbReference type="Pfam" id="PF07589"/>
    </source>
</evidence>
<dbReference type="NCBIfam" id="NF038133">
    <property type="entry name" value="choice_anch_L"/>
    <property type="match status" value="1"/>
</dbReference>